<dbReference type="CDD" id="cd02440">
    <property type="entry name" value="AdoMet_MTases"/>
    <property type="match status" value="1"/>
</dbReference>
<dbReference type="Proteomes" id="UP000070501">
    <property type="component" value="Unassembled WGS sequence"/>
</dbReference>
<dbReference type="Gene3D" id="3.40.50.150">
    <property type="entry name" value="Vaccinia Virus protein VP39"/>
    <property type="match status" value="1"/>
</dbReference>
<keyword evidence="4" id="KW-1185">Reference proteome</keyword>
<reference evidence="4" key="1">
    <citation type="submission" date="2016-02" db="EMBL/GenBank/DDBJ databases">
        <title>Draft genome sequence of Microdochium bolleyi, a fungal endophyte of beachgrass.</title>
        <authorList>
            <consortium name="DOE Joint Genome Institute"/>
            <person name="David A.S."/>
            <person name="May G."/>
            <person name="Haridas S."/>
            <person name="Lim J."/>
            <person name="Wang M."/>
            <person name="Labutti K."/>
            <person name="Lipzen A."/>
            <person name="Barry K."/>
            <person name="Grigoriev I.V."/>
        </authorList>
    </citation>
    <scope>NUCLEOTIDE SEQUENCE [LARGE SCALE GENOMIC DNA]</scope>
    <source>
        <strain evidence="4">J235TASD1</strain>
    </source>
</reference>
<feature type="domain" description="Methyltransferase" evidence="2">
    <location>
        <begin position="81"/>
        <end position="180"/>
    </location>
</feature>
<dbReference type="SUPFAM" id="SSF53335">
    <property type="entry name" value="S-adenosyl-L-methionine-dependent methyltransferases"/>
    <property type="match status" value="1"/>
</dbReference>
<comment type="similarity">
    <text evidence="1">Belongs to the methyltransferase superfamily. LaeA methyltransferase family.</text>
</comment>
<name>A0A136J3W8_9PEZI</name>
<proteinExistence type="inferred from homology"/>
<sequence length="249" mass="26822">MSAPSDDSTGNALPDNIKARLKASYDIIAPAYNSWTIPNSGQRLQYLDKLTALVPQLNGHGDSRDTTTTTTSTASSTGAKILELGCGCGVPVTQKLLAYPNSHVLANDMSSTQIKLAKEALLVDNALQDRIEFLEGDMAGLSIEPGSLDAVLGLYSIFHLPRAEQPAMLGRIADWLKPGGYFLGNFAGEEAEAVVFDKWLHDDGWMFYSGLGAEGTLGMVRDAGFEVIVGEVKEDVVKAEFLWVIARKL</sequence>
<evidence type="ECO:0000256" key="1">
    <source>
        <dbReference type="ARBA" id="ARBA00038158"/>
    </source>
</evidence>
<dbReference type="InParanoid" id="A0A136J3W8"/>
<accession>A0A136J3W8</accession>
<dbReference type="InterPro" id="IPR029063">
    <property type="entry name" value="SAM-dependent_MTases_sf"/>
</dbReference>
<dbReference type="Pfam" id="PF13649">
    <property type="entry name" value="Methyltransf_25"/>
    <property type="match status" value="1"/>
</dbReference>
<dbReference type="EMBL" id="KQ964249">
    <property type="protein sequence ID" value="KXJ91804.1"/>
    <property type="molecule type" value="Genomic_DNA"/>
</dbReference>
<keyword evidence="3" id="KW-0489">Methyltransferase</keyword>
<dbReference type="PANTHER" id="PTHR43591">
    <property type="entry name" value="METHYLTRANSFERASE"/>
    <property type="match status" value="1"/>
</dbReference>
<dbReference type="STRING" id="196109.A0A136J3W8"/>
<dbReference type="OrthoDB" id="10004862at2759"/>
<dbReference type="GO" id="GO:0008168">
    <property type="term" value="F:methyltransferase activity"/>
    <property type="evidence" value="ECO:0007669"/>
    <property type="project" value="UniProtKB-KW"/>
</dbReference>
<dbReference type="InterPro" id="IPR041698">
    <property type="entry name" value="Methyltransf_25"/>
</dbReference>
<evidence type="ECO:0000313" key="3">
    <source>
        <dbReference type="EMBL" id="KXJ91804.1"/>
    </source>
</evidence>
<organism evidence="3 4">
    <name type="scientific">Microdochium bolleyi</name>
    <dbReference type="NCBI Taxonomy" id="196109"/>
    <lineage>
        <taxon>Eukaryota</taxon>
        <taxon>Fungi</taxon>
        <taxon>Dikarya</taxon>
        <taxon>Ascomycota</taxon>
        <taxon>Pezizomycotina</taxon>
        <taxon>Sordariomycetes</taxon>
        <taxon>Xylariomycetidae</taxon>
        <taxon>Xylariales</taxon>
        <taxon>Microdochiaceae</taxon>
        <taxon>Microdochium</taxon>
    </lineage>
</organism>
<keyword evidence="3" id="KW-0808">Transferase</keyword>
<evidence type="ECO:0000313" key="4">
    <source>
        <dbReference type="Proteomes" id="UP000070501"/>
    </source>
</evidence>
<dbReference type="AlphaFoldDB" id="A0A136J3W8"/>
<evidence type="ECO:0000259" key="2">
    <source>
        <dbReference type="Pfam" id="PF13649"/>
    </source>
</evidence>
<gene>
    <name evidence="3" type="ORF">Micbo1qcDRAFT_223916</name>
</gene>
<protein>
    <submittedName>
        <fullName evidence="3">Methyltransferase</fullName>
    </submittedName>
</protein>
<dbReference type="GO" id="GO:0032259">
    <property type="term" value="P:methylation"/>
    <property type="evidence" value="ECO:0007669"/>
    <property type="project" value="UniProtKB-KW"/>
</dbReference>